<reference evidence="12" key="1">
    <citation type="submission" date="2023-04" db="EMBL/GenBank/DDBJ databases">
        <title>Black Yeasts Isolated from many extreme environments.</title>
        <authorList>
            <person name="Coleine C."/>
            <person name="Stajich J.E."/>
            <person name="Selbmann L."/>
        </authorList>
    </citation>
    <scope>NUCLEOTIDE SEQUENCE</scope>
    <source>
        <strain evidence="12">CCFEE 5312</strain>
    </source>
</reference>
<feature type="domain" description="CSC1/OSCA1-like 7TM region" evidence="9">
    <location>
        <begin position="439"/>
        <end position="716"/>
    </location>
</feature>
<dbReference type="InterPro" id="IPR003864">
    <property type="entry name" value="CSC1/OSCA1-like_7TM"/>
</dbReference>
<sequence>MDDFLTFGHDDGGGHNVDDLFGVNSTRDKTLQLIISVTLGTSAFLTFCVLRPRWIGLYAARKKHKNEAAHLPELPESLFGWIMPLWRIGDQQILASAGLDAYAFLTFFKMAIKFLVVTLFFSLIVIKPVHDANPDDDKPKNGTHHHKHKHDKHGDLLGTWETGTPYNGTFPWQDFERDYLWMYVVFAYLFSAIAIYLVVTETRKVIEVRQEYLGTQTSVTDRTIRLSGIPADLRDEERLKEFIESLDIGKVESVTVCRNWRELDDAVVARTNALRKLEEAYTINLGQRRVERNLESLPISQPTPPSPQGRDLLSDDDAAESTGVMDTIAPTYAAPYERQRPKTNVRYGFMKLRSRQVDAIDYFEERFRQADELVKKLRQKTFEPVPLAFVTMDSVAACQMAIQAVLDPSPLQLIVSQSPAPADVIWRNTYLPRRSRMLRSWSISFLIVLLTVLFIFLLVPIAGLLNTKTIGKIFPQLAKVLEEHDNIRSLVNTQLPTLMATLLMVLVPYLYYYLSWFQGMTAQGDVELSAISKNFFFTFFNFFIIFTLLGTASQFYLFFKQFGDALKSFNSIANGLAYSLQKLLNFYVNFIILQGLGLFPVRLLEAGSVSLYPIFRIGAKTPRDYAELVQPPVFSYGFYLPTALLIFIICMVYSVLRSSWQVLLAGLIYFAFGHFVYKYQLLYAMDHQQQATGRAWVMICDRVFVGLVFFQLTTAGQLLLKQAPTRSLLIVPLIVATIWLSIIFGRTYKPLMKFIALRSVQRGQQYTDRVSPPPEEQSRSNSTDLAPERDAWAETASGSNLRYFRETRVGVAKPAVDESDETGLRFMNPSLVAPLDGLWIADKNFQREGSDDMLNGDVSGEETV</sequence>
<evidence type="ECO:0000256" key="2">
    <source>
        <dbReference type="ARBA" id="ARBA00007779"/>
    </source>
</evidence>
<dbReference type="EMBL" id="JAWDJX010000065">
    <property type="protein sequence ID" value="KAK3047233.1"/>
    <property type="molecule type" value="Genomic_DNA"/>
</dbReference>
<comment type="similarity">
    <text evidence="2">Belongs to the CSC1 (TC 1.A.17) family.</text>
</comment>
<dbReference type="GO" id="GO:0005886">
    <property type="term" value="C:plasma membrane"/>
    <property type="evidence" value="ECO:0007669"/>
    <property type="project" value="TreeGrafter"/>
</dbReference>
<keyword evidence="6 8" id="KW-0472">Membrane</keyword>
<feature type="transmembrane region" description="Helical" evidence="8">
    <location>
        <begin position="180"/>
        <end position="199"/>
    </location>
</feature>
<feature type="transmembrane region" description="Helical" evidence="8">
    <location>
        <begin position="101"/>
        <end position="126"/>
    </location>
</feature>
<feature type="transmembrane region" description="Helical" evidence="8">
    <location>
        <begin position="695"/>
        <end position="716"/>
    </location>
</feature>
<feature type="region of interest" description="Disordered" evidence="7">
    <location>
        <begin position="295"/>
        <end position="316"/>
    </location>
</feature>
<dbReference type="PANTHER" id="PTHR13018:SF5">
    <property type="entry name" value="RE44586P"/>
    <property type="match status" value="1"/>
</dbReference>
<dbReference type="InterPro" id="IPR045122">
    <property type="entry name" value="Csc1-like"/>
</dbReference>
<dbReference type="Pfam" id="PF14703">
    <property type="entry name" value="PHM7_cyt"/>
    <property type="match status" value="1"/>
</dbReference>
<dbReference type="Pfam" id="PF02714">
    <property type="entry name" value="RSN1_7TM"/>
    <property type="match status" value="1"/>
</dbReference>
<organism evidence="12 13">
    <name type="scientific">Extremus antarcticus</name>
    <dbReference type="NCBI Taxonomy" id="702011"/>
    <lineage>
        <taxon>Eukaryota</taxon>
        <taxon>Fungi</taxon>
        <taxon>Dikarya</taxon>
        <taxon>Ascomycota</taxon>
        <taxon>Pezizomycotina</taxon>
        <taxon>Dothideomycetes</taxon>
        <taxon>Dothideomycetidae</taxon>
        <taxon>Mycosphaerellales</taxon>
        <taxon>Extremaceae</taxon>
        <taxon>Extremus</taxon>
    </lineage>
</organism>
<keyword evidence="13" id="KW-1185">Reference proteome</keyword>
<dbReference type="GO" id="GO:0005227">
    <property type="term" value="F:calcium-activated cation channel activity"/>
    <property type="evidence" value="ECO:0007669"/>
    <property type="project" value="InterPro"/>
</dbReference>
<evidence type="ECO:0000313" key="13">
    <source>
        <dbReference type="Proteomes" id="UP001271007"/>
    </source>
</evidence>
<name>A0AAJ0G7X0_9PEZI</name>
<protein>
    <recommendedName>
        <fullName evidence="14">DUF221-domain-containing protein</fullName>
    </recommendedName>
</protein>
<evidence type="ECO:0000256" key="1">
    <source>
        <dbReference type="ARBA" id="ARBA00004141"/>
    </source>
</evidence>
<keyword evidence="5 8" id="KW-1133">Transmembrane helix</keyword>
<gene>
    <name evidence="12" type="ORF">LTR09_011333</name>
</gene>
<dbReference type="Proteomes" id="UP001271007">
    <property type="component" value="Unassembled WGS sequence"/>
</dbReference>
<evidence type="ECO:0008006" key="14">
    <source>
        <dbReference type="Google" id="ProtNLM"/>
    </source>
</evidence>
<dbReference type="AlphaFoldDB" id="A0AAJ0G7X0"/>
<evidence type="ECO:0000256" key="7">
    <source>
        <dbReference type="SAM" id="MobiDB-lite"/>
    </source>
</evidence>
<dbReference type="InterPro" id="IPR027815">
    <property type="entry name" value="CSC1/OSCA1-like_cyt"/>
</dbReference>
<feature type="transmembrane region" description="Helical" evidence="8">
    <location>
        <begin position="662"/>
        <end position="683"/>
    </location>
</feature>
<feature type="transmembrane region" description="Helical" evidence="8">
    <location>
        <begin position="586"/>
        <end position="615"/>
    </location>
</feature>
<feature type="transmembrane region" description="Helical" evidence="8">
    <location>
        <begin position="443"/>
        <end position="465"/>
    </location>
</feature>
<evidence type="ECO:0000256" key="4">
    <source>
        <dbReference type="ARBA" id="ARBA00022692"/>
    </source>
</evidence>
<keyword evidence="4 8" id="KW-0812">Transmembrane</keyword>
<evidence type="ECO:0000256" key="5">
    <source>
        <dbReference type="ARBA" id="ARBA00022989"/>
    </source>
</evidence>
<evidence type="ECO:0000256" key="8">
    <source>
        <dbReference type="SAM" id="Phobius"/>
    </source>
</evidence>
<feature type="transmembrane region" description="Helical" evidence="8">
    <location>
        <begin position="30"/>
        <end position="50"/>
    </location>
</feature>
<feature type="transmembrane region" description="Helical" evidence="8">
    <location>
        <begin position="495"/>
        <end position="514"/>
    </location>
</feature>
<evidence type="ECO:0000259" key="9">
    <source>
        <dbReference type="Pfam" id="PF02714"/>
    </source>
</evidence>
<evidence type="ECO:0000259" key="11">
    <source>
        <dbReference type="Pfam" id="PF14703"/>
    </source>
</evidence>
<evidence type="ECO:0000256" key="3">
    <source>
        <dbReference type="ARBA" id="ARBA00022448"/>
    </source>
</evidence>
<dbReference type="Pfam" id="PF13967">
    <property type="entry name" value="RSN1_TM"/>
    <property type="match status" value="1"/>
</dbReference>
<comment type="caution">
    <text evidence="12">The sequence shown here is derived from an EMBL/GenBank/DDBJ whole genome shotgun (WGS) entry which is preliminary data.</text>
</comment>
<comment type="subcellular location">
    <subcellularLocation>
        <location evidence="1">Membrane</location>
        <topology evidence="1">Multi-pass membrane protein</topology>
    </subcellularLocation>
</comment>
<accession>A0AAJ0G7X0</accession>
<feature type="domain" description="CSC1/OSCA1-like cytosolic" evidence="11">
    <location>
        <begin position="221"/>
        <end position="428"/>
    </location>
</feature>
<feature type="domain" description="CSC1/OSCA1-like N-terminal transmembrane" evidence="10">
    <location>
        <begin position="32"/>
        <end position="200"/>
    </location>
</feature>
<evidence type="ECO:0000313" key="12">
    <source>
        <dbReference type="EMBL" id="KAK3047233.1"/>
    </source>
</evidence>
<dbReference type="InterPro" id="IPR032880">
    <property type="entry name" value="CSC1/OSCA1-like_N"/>
</dbReference>
<evidence type="ECO:0000256" key="6">
    <source>
        <dbReference type="ARBA" id="ARBA00023136"/>
    </source>
</evidence>
<keyword evidence="3" id="KW-0813">Transport</keyword>
<feature type="transmembrane region" description="Helical" evidence="8">
    <location>
        <begin position="636"/>
        <end position="656"/>
    </location>
</feature>
<proteinExistence type="inferred from homology"/>
<dbReference type="PANTHER" id="PTHR13018">
    <property type="entry name" value="PROBABLE MEMBRANE PROTEIN DUF221-RELATED"/>
    <property type="match status" value="1"/>
</dbReference>
<feature type="transmembrane region" description="Helical" evidence="8">
    <location>
        <begin position="728"/>
        <end position="748"/>
    </location>
</feature>
<evidence type="ECO:0000259" key="10">
    <source>
        <dbReference type="Pfam" id="PF13967"/>
    </source>
</evidence>
<feature type="transmembrane region" description="Helical" evidence="8">
    <location>
        <begin position="535"/>
        <end position="559"/>
    </location>
</feature>
<feature type="region of interest" description="Disordered" evidence="7">
    <location>
        <begin position="765"/>
        <end position="791"/>
    </location>
</feature>